<comment type="caution">
    <text evidence="4">The sequence shown here is derived from an EMBL/GenBank/DDBJ whole genome shotgun (WGS) entry which is preliminary data.</text>
</comment>
<dbReference type="InterPro" id="IPR036938">
    <property type="entry name" value="PAP2/HPO_sf"/>
</dbReference>
<dbReference type="Gene3D" id="1.20.144.10">
    <property type="entry name" value="Phosphatidic acid phosphatase type 2/haloperoxidase"/>
    <property type="match status" value="1"/>
</dbReference>
<keyword evidence="2" id="KW-0812">Transmembrane</keyword>
<name>A0ABV8KFE6_9ACTN</name>
<dbReference type="Proteomes" id="UP001595868">
    <property type="component" value="Unassembled WGS sequence"/>
</dbReference>
<keyword evidence="2" id="KW-0472">Membrane</keyword>
<evidence type="ECO:0000313" key="5">
    <source>
        <dbReference type="Proteomes" id="UP001595868"/>
    </source>
</evidence>
<evidence type="ECO:0000256" key="1">
    <source>
        <dbReference type="SAM" id="MobiDB-lite"/>
    </source>
</evidence>
<dbReference type="InterPro" id="IPR000326">
    <property type="entry name" value="PAP2/HPO"/>
</dbReference>
<gene>
    <name evidence="4" type="ORF">ACFOX0_02290</name>
</gene>
<evidence type="ECO:0000313" key="4">
    <source>
        <dbReference type="EMBL" id="MFC4104770.1"/>
    </source>
</evidence>
<sequence length="270" mass="27200">MVHSPHVSRPATYGTPKPAVPSGRRSLLSRPVLAAVVLFGVGLFVLGLAPDGPGPARISSGPSAALYRALADHGPGSPGLAGTLVDLATEAVMLTLVALLAIAWWTGRRRGPSAVAGAVLVGLGTTLAYAGSELAKLVADEDRPCRAMQVGTLLPCPELGDLSFPSNHSTIAGAIAVGLLLIRPRLALAALPLAGTAALLRVLGGVHYPHDVVAGLTLGAGVTAAAVVLLQPATTRLVLALTPVPLLGTLLSARPAEVPEPALGPARRRA</sequence>
<evidence type="ECO:0000256" key="2">
    <source>
        <dbReference type="SAM" id="Phobius"/>
    </source>
</evidence>
<feature type="transmembrane region" description="Helical" evidence="2">
    <location>
        <begin position="212"/>
        <end position="230"/>
    </location>
</feature>
<dbReference type="RefSeq" id="WP_377541697.1">
    <property type="nucleotide sequence ID" value="NZ_JBHSBN010000001.1"/>
</dbReference>
<reference evidence="5" key="1">
    <citation type="journal article" date="2019" name="Int. J. Syst. Evol. Microbiol.">
        <title>The Global Catalogue of Microorganisms (GCM) 10K type strain sequencing project: providing services to taxonomists for standard genome sequencing and annotation.</title>
        <authorList>
            <consortium name="The Broad Institute Genomics Platform"/>
            <consortium name="The Broad Institute Genome Sequencing Center for Infectious Disease"/>
            <person name="Wu L."/>
            <person name="Ma J."/>
        </authorList>
    </citation>
    <scope>NUCLEOTIDE SEQUENCE [LARGE SCALE GENOMIC DNA]</scope>
    <source>
        <strain evidence="5">2902at01</strain>
    </source>
</reference>
<feature type="region of interest" description="Disordered" evidence="1">
    <location>
        <begin position="1"/>
        <end position="24"/>
    </location>
</feature>
<feature type="transmembrane region" description="Helical" evidence="2">
    <location>
        <begin position="114"/>
        <end position="132"/>
    </location>
</feature>
<accession>A0ABV8KFE6</accession>
<dbReference type="SMART" id="SM00014">
    <property type="entry name" value="acidPPc"/>
    <property type="match status" value="1"/>
</dbReference>
<proteinExistence type="predicted"/>
<feature type="domain" description="Phosphatidic acid phosphatase type 2/haloperoxidase" evidence="3">
    <location>
        <begin position="118"/>
        <end position="227"/>
    </location>
</feature>
<dbReference type="Pfam" id="PF01569">
    <property type="entry name" value="PAP2"/>
    <property type="match status" value="1"/>
</dbReference>
<dbReference type="SUPFAM" id="SSF48317">
    <property type="entry name" value="Acid phosphatase/Vanadium-dependent haloperoxidase"/>
    <property type="match status" value="1"/>
</dbReference>
<feature type="transmembrane region" description="Helical" evidence="2">
    <location>
        <begin position="32"/>
        <end position="49"/>
    </location>
</feature>
<protein>
    <submittedName>
        <fullName evidence="4">Phosphatase PAP2 family protein</fullName>
    </submittedName>
</protein>
<keyword evidence="2" id="KW-1133">Transmembrane helix</keyword>
<feature type="transmembrane region" description="Helical" evidence="2">
    <location>
        <begin position="87"/>
        <end position="107"/>
    </location>
</feature>
<organism evidence="4 5">
    <name type="scientific">Micromonospora zhanjiangensis</name>
    <dbReference type="NCBI Taxonomy" id="1522057"/>
    <lineage>
        <taxon>Bacteria</taxon>
        <taxon>Bacillati</taxon>
        <taxon>Actinomycetota</taxon>
        <taxon>Actinomycetes</taxon>
        <taxon>Micromonosporales</taxon>
        <taxon>Micromonosporaceae</taxon>
        <taxon>Micromonospora</taxon>
    </lineage>
</organism>
<feature type="transmembrane region" description="Helical" evidence="2">
    <location>
        <begin position="188"/>
        <end position="206"/>
    </location>
</feature>
<dbReference type="EMBL" id="JBHSBN010000001">
    <property type="protein sequence ID" value="MFC4104770.1"/>
    <property type="molecule type" value="Genomic_DNA"/>
</dbReference>
<evidence type="ECO:0000259" key="3">
    <source>
        <dbReference type="SMART" id="SM00014"/>
    </source>
</evidence>
<keyword evidence="5" id="KW-1185">Reference proteome</keyword>